<keyword evidence="9" id="KW-0175">Coiled coil</keyword>
<dbReference type="InterPro" id="IPR051892">
    <property type="entry name" value="LBX_TF"/>
</dbReference>
<dbReference type="Ensembl" id="ENSCPGT00000024273.1">
    <property type="protein sequence ID" value="ENSCPGP00000022187.1"/>
    <property type="gene ID" value="ENSCPGG00000015420.1"/>
</dbReference>
<dbReference type="AlphaFoldDB" id="A0A8C3KDG1"/>
<dbReference type="Gene3D" id="1.10.10.60">
    <property type="entry name" value="Homeodomain-like"/>
    <property type="match status" value="1"/>
</dbReference>
<evidence type="ECO:0000256" key="8">
    <source>
        <dbReference type="RuleBase" id="RU000682"/>
    </source>
</evidence>
<evidence type="ECO:0000256" key="4">
    <source>
        <dbReference type="ARBA" id="ARBA00023155"/>
    </source>
</evidence>
<dbReference type="InterPro" id="IPR017970">
    <property type="entry name" value="Homeobox_CS"/>
</dbReference>
<reference evidence="12" key="1">
    <citation type="submission" date="2025-08" db="UniProtKB">
        <authorList>
            <consortium name="Ensembl"/>
        </authorList>
    </citation>
    <scope>IDENTIFICATION</scope>
</reference>
<sequence>MTSAREAAGSPPLHPPGGGGGRRRSALDQLPPPANSNKPLTPFGIEDILGRPRGGSPPGPGPAAPPARLPEKAAGPRGGGCAPSSPLCALEELASKTFQGLELGVLQAAEGREPLGALGQRPACKKRRKSRTAFTNQQIYELEQRFLRQKYLSPADRDQLAARLALSTAQVITWFQNRRAKLKRDLEELRADVASLQALPPAALQQLAAMPDPPRPPGPGPGPAPPPAAAELSEEEIDVGD</sequence>
<feature type="region of interest" description="Disordered" evidence="10">
    <location>
        <begin position="202"/>
        <end position="241"/>
    </location>
</feature>
<feature type="compositionally biased region" description="Acidic residues" evidence="10">
    <location>
        <begin position="232"/>
        <end position="241"/>
    </location>
</feature>
<dbReference type="Proteomes" id="UP000694419">
    <property type="component" value="Unplaced"/>
</dbReference>
<dbReference type="SMART" id="SM00389">
    <property type="entry name" value="HOX"/>
    <property type="match status" value="1"/>
</dbReference>
<evidence type="ECO:0000256" key="6">
    <source>
        <dbReference type="ARBA" id="ARBA00058379"/>
    </source>
</evidence>
<dbReference type="PROSITE" id="PS50071">
    <property type="entry name" value="HOMEOBOX_2"/>
    <property type="match status" value="1"/>
</dbReference>
<dbReference type="SUPFAM" id="SSF46689">
    <property type="entry name" value="Homeodomain-like"/>
    <property type="match status" value="1"/>
</dbReference>
<comment type="function">
    <text evidence="6">Seems to be involved in the development of cranial sensory innervation from peripheral ganglia.</text>
</comment>
<evidence type="ECO:0000313" key="13">
    <source>
        <dbReference type="Proteomes" id="UP000694419"/>
    </source>
</evidence>
<evidence type="ECO:0000313" key="12">
    <source>
        <dbReference type="Ensembl" id="ENSCPGP00000022187.1"/>
    </source>
</evidence>
<feature type="compositionally biased region" description="Pro residues" evidence="10">
    <location>
        <begin position="55"/>
        <end position="68"/>
    </location>
</feature>
<evidence type="ECO:0000256" key="10">
    <source>
        <dbReference type="SAM" id="MobiDB-lite"/>
    </source>
</evidence>
<feature type="DNA-binding region" description="Homeobox" evidence="7">
    <location>
        <begin position="127"/>
        <end position="186"/>
    </location>
</feature>
<keyword evidence="2" id="KW-0217">Developmental protein</keyword>
<dbReference type="PANTHER" id="PTHR24336">
    <property type="entry name" value="TRANSCRIPTION FACTOR LBX"/>
    <property type="match status" value="1"/>
</dbReference>
<evidence type="ECO:0000256" key="5">
    <source>
        <dbReference type="ARBA" id="ARBA00023242"/>
    </source>
</evidence>
<feature type="coiled-coil region" evidence="9">
    <location>
        <begin position="172"/>
        <end position="199"/>
    </location>
</feature>
<dbReference type="GO" id="GO:0000981">
    <property type="term" value="F:DNA-binding transcription factor activity, RNA polymerase II-specific"/>
    <property type="evidence" value="ECO:0007669"/>
    <property type="project" value="InterPro"/>
</dbReference>
<keyword evidence="13" id="KW-1185">Reference proteome</keyword>
<dbReference type="InterPro" id="IPR001356">
    <property type="entry name" value="HD"/>
</dbReference>
<reference evidence="12" key="2">
    <citation type="submission" date="2025-09" db="UniProtKB">
        <authorList>
            <consortium name="Ensembl"/>
        </authorList>
    </citation>
    <scope>IDENTIFICATION</scope>
</reference>
<evidence type="ECO:0000256" key="9">
    <source>
        <dbReference type="SAM" id="Coils"/>
    </source>
</evidence>
<dbReference type="GO" id="GO:0005634">
    <property type="term" value="C:nucleus"/>
    <property type="evidence" value="ECO:0007669"/>
    <property type="project" value="UniProtKB-SubCell"/>
</dbReference>
<organism evidence="12 13">
    <name type="scientific">Calidris pygmaea</name>
    <name type="common">Spoon-billed sandpiper</name>
    <dbReference type="NCBI Taxonomy" id="425635"/>
    <lineage>
        <taxon>Eukaryota</taxon>
        <taxon>Metazoa</taxon>
        <taxon>Chordata</taxon>
        <taxon>Craniata</taxon>
        <taxon>Vertebrata</taxon>
        <taxon>Euteleostomi</taxon>
        <taxon>Archelosauria</taxon>
        <taxon>Archosauria</taxon>
        <taxon>Dinosauria</taxon>
        <taxon>Saurischia</taxon>
        <taxon>Theropoda</taxon>
        <taxon>Coelurosauria</taxon>
        <taxon>Aves</taxon>
        <taxon>Neognathae</taxon>
        <taxon>Neoaves</taxon>
        <taxon>Charadriiformes</taxon>
        <taxon>Scolopacidae</taxon>
        <taxon>Calidris</taxon>
    </lineage>
</organism>
<accession>A0A8C3KDG1</accession>
<feature type="domain" description="Homeobox" evidence="11">
    <location>
        <begin position="125"/>
        <end position="185"/>
    </location>
</feature>
<dbReference type="Pfam" id="PF00046">
    <property type="entry name" value="Homeodomain"/>
    <property type="match status" value="1"/>
</dbReference>
<evidence type="ECO:0000256" key="7">
    <source>
        <dbReference type="PROSITE-ProRule" id="PRU00108"/>
    </source>
</evidence>
<dbReference type="PROSITE" id="PS00027">
    <property type="entry name" value="HOMEOBOX_1"/>
    <property type="match status" value="1"/>
</dbReference>
<comment type="subcellular location">
    <subcellularLocation>
        <location evidence="1 7 8">Nucleus</location>
    </subcellularLocation>
</comment>
<keyword evidence="4 7" id="KW-0371">Homeobox</keyword>
<evidence type="ECO:0000256" key="2">
    <source>
        <dbReference type="ARBA" id="ARBA00022473"/>
    </source>
</evidence>
<dbReference type="PANTHER" id="PTHR24336:SF10">
    <property type="entry name" value="TRANSCRIPTION FACTOR LBX2"/>
    <property type="match status" value="1"/>
</dbReference>
<dbReference type="InterPro" id="IPR009057">
    <property type="entry name" value="Homeodomain-like_sf"/>
</dbReference>
<name>A0A8C3KDG1_9CHAR</name>
<dbReference type="GO" id="GO:1990837">
    <property type="term" value="F:sequence-specific double-stranded DNA binding"/>
    <property type="evidence" value="ECO:0007669"/>
    <property type="project" value="TreeGrafter"/>
</dbReference>
<keyword evidence="3 7" id="KW-0238">DNA-binding</keyword>
<dbReference type="FunFam" id="1.10.10.60:FF:000040">
    <property type="entry name" value="T-cell leukemia homeobox protein 3"/>
    <property type="match status" value="1"/>
</dbReference>
<feature type="compositionally biased region" description="Pro residues" evidence="10">
    <location>
        <begin position="211"/>
        <end position="228"/>
    </location>
</feature>
<feature type="region of interest" description="Disordered" evidence="10">
    <location>
        <begin position="1"/>
        <end position="85"/>
    </location>
</feature>
<evidence type="ECO:0000259" key="11">
    <source>
        <dbReference type="PROSITE" id="PS50071"/>
    </source>
</evidence>
<keyword evidence="5 7" id="KW-0539">Nucleus</keyword>
<evidence type="ECO:0000256" key="1">
    <source>
        <dbReference type="ARBA" id="ARBA00004123"/>
    </source>
</evidence>
<protein>
    <recommendedName>
        <fullName evidence="11">Homeobox domain-containing protein</fullName>
    </recommendedName>
</protein>
<evidence type="ECO:0000256" key="3">
    <source>
        <dbReference type="ARBA" id="ARBA00023125"/>
    </source>
</evidence>
<dbReference type="CDD" id="cd00086">
    <property type="entry name" value="homeodomain"/>
    <property type="match status" value="1"/>
</dbReference>
<proteinExistence type="predicted"/>